<dbReference type="EMBL" id="CP097479">
    <property type="protein sequence ID" value="USS94022.1"/>
    <property type="molecule type" value="Genomic_DNA"/>
</dbReference>
<accession>A0ABY5C6L1</accession>
<proteinExistence type="predicted"/>
<organism evidence="1 2">
    <name type="scientific">Fructilactobacillus ixorae</name>
    <dbReference type="NCBI Taxonomy" id="1750535"/>
    <lineage>
        <taxon>Bacteria</taxon>
        <taxon>Bacillati</taxon>
        <taxon>Bacillota</taxon>
        <taxon>Bacilli</taxon>
        <taxon>Lactobacillales</taxon>
        <taxon>Lactobacillaceae</taxon>
        <taxon>Fructilactobacillus</taxon>
    </lineage>
</organism>
<evidence type="ECO:0000313" key="2">
    <source>
        <dbReference type="Proteomes" id="UP001057532"/>
    </source>
</evidence>
<dbReference type="RefSeq" id="WP_252780911.1">
    <property type="nucleotide sequence ID" value="NZ_CP097479.1"/>
</dbReference>
<gene>
    <name evidence="1" type="ORF">M8332_06965</name>
</gene>
<dbReference type="InterPro" id="IPR024524">
    <property type="entry name" value="DUF3800"/>
</dbReference>
<geneLocation type="plasmid" evidence="1 2">
    <name>punnamed</name>
</geneLocation>
<protein>
    <submittedName>
        <fullName evidence="1">DUF3800 domain-containing protein</fullName>
    </submittedName>
</protein>
<keyword evidence="2" id="KW-1185">Reference proteome</keyword>
<name>A0ABY5C6L1_9LACO</name>
<dbReference type="Pfam" id="PF12686">
    <property type="entry name" value="DUF3800"/>
    <property type="match status" value="1"/>
</dbReference>
<evidence type="ECO:0000313" key="1">
    <source>
        <dbReference type="EMBL" id="USS94022.1"/>
    </source>
</evidence>
<keyword evidence="1" id="KW-0614">Plasmid</keyword>
<dbReference type="Proteomes" id="UP001057532">
    <property type="component" value="Plasmid punnamed"/>
</dbReference>
<sequence>MQQLYFYFDDAGVLTNKSWQKYFLYAGYCFQDNNEISDYVRKYINVLSSLKKSLNVSGELKASRLGKIEFGGASGIPREIAENVYPFKYRNKLFNVFKKADSCSIITEISCVNNKIINDKLSTHRFKDFLLKILVKRKIEALIKEGKIDPNLFTKISVFLDEQAVSTNGVYNLEGSIKEELFVGMNNSTGKFFKPIFNQNGDVKVNFKQSDQSPMIQACDILANRIYNGENKPDKCGKYKLLEIPNHQWVKWPLY</sequence>
<reference evidence="1" key="1">
    <citation type="submission" date="2022-05" db="EMBL/GenBank/DDBJ databases">
        <authorList>
            <person name="Oliphant S.A."/>
            <person name="Watson-Haigh N.S."/>
            <person name="Sumby K.M."/>
            <person name="Gardner J.M."/>
            <person name="Jiranek V."/>
        </authorList>
    </citation>
    <scope>NUCLEOTIDE SEQUENCE</scope>
    <source>
        <strain evidence="1">Ru20-1</strain>
        <plasmid evidence="1">punnamed</plasmid>
    </source>
</reference>